<dbReference type="GO" id="GO:0008381">
    <property type="term" value="F:mechanosensitive monoatomic ion channel activity"/>
    <property type="evidence" value="ECO:0007669"/>
    <property type="project" value="InterPro"/>
</dbReference>
<evidence type="ECO:0000256" key="10">
    <source>
        <dbReference type="SAM" id="Phobius"/>
    </source>
</evidence>
<accession>A0AAE3MHP5</accession>
<dbReference type="InterPro" id="IPR006685">
    <property type="entry name" value="MscS_channel_2nd"/>
</dbReference>
<dbReference type="PANTHER" id="PTHR30414:SF0">
    <property type="entry name" value="MINICONDUCTANCE MECHANOSENSITIVE CHANNEL YBDG"/>
    <property type="match status" value="1"/>
</dbReference>
<dbReference type="AlphaFoldDB" id="A0AAE3MHP5"/>
<evidence type="ECO:0000256" key="9">
    <source>
        <dbReference type="ARBA" id="ARBA00093659"/>
    </source>
</evidence>
<feature type="transmembrane region" description="Helical" evidence="10">
    <location>
        <begin position="187"/>
        <end position="211"/>
    </location>
</feature>
<evidence type="ECO:0000256" key="5">
    <source>
        <dbReference type="ARBA" id="ARBA00022989"/>
    </source>
</evidence>
<dbReference type="FunFam" id="2.30.30.60:FF:000002">
    <property type="entry name" value="Mechanosensitive ion channel family protein"/>
    <property type="match status" value="1"/>
</dbReference>
<keyword evidence="13" id="KW-1185">Reference proteome</keyword>
<reference evidence="12" key="1">
    <citation type="submission" date="2022-10" db="EMBL/GenBank/DDBJ databases">
        <authorList>
            <person name="Yu W.X."/>
        </authorList>
    </citation>
    <scope>NUCLEOTIDE SEQUENCE</scope>
    <source>
        <strain evidence="12">D04</strain>
    </source>
</reference>
<name>A0AAE3MHP5_9BACT</name>
<dbReference type="GO" id="GO:0071470">
    <property type="term" value="P:cellular response to osmotic stress"/>
    <property type="evidence" value="ECO:0007669"/>
    <property type="project" value="InterPro"/>
</dbReference>
<keyword evidence="4 10" id="KW-0812">Transmembrane</keyword>
<dbReference type="InterPro" id="IPR030192">
    <property type="entry name" value="YbdG"/>
</dbReference>
<dbReference type="Pfam" id="PF00924">
    <property type="entry name" value="MS_channel_2nd"/>
    <property type="match status" value="1"/>
</dbReference>
<evidence type="ECO:0000259" key="11">
    <source>
        <dbReference type="Pfam" id="PF00924"/>
    </source>
</evidence>
<keyword evidence="7 10" id="KW-0472">Membrane</keyword>
<keyword evidence="6" id="KW-0346">Stress response</keyword>
<feature type="transmembrane region" description="Helical" evidence="10">
    <location>
        <begin position="36"/>
        <end position="60"/>
    </location>
</feature>
<evidence type="ECO:0000256" key="6">
    <source>
        <dbReference type="ARBA" id="ARBA00023016"/>
    </source>
</evidence>
<dbReference type="Gene3D" id="2.30.30.60">
    <property type="match status" value="1"/>
</dbReference>
<dbReference type="GO" id="GO:0005886">
    <property type="term" value="C:plasma membrane"/>
    <property type="evidence" value="ECO:0007669"/>
    <property type="project" value="UniProtKB-SubCell"/>
</dbReference>
<dbReference type="RefSeq" id="WP_301202104.1">
    <property type="nucleotide sequence ID" value="NZ_JAPDPI010000054.1"/>
</dbReference>
<evidence type="ECO:0000256" key="8">
    <source>
        <dbReference type="ARBA" id="ARBA00093630"/>
    </source>
</evidence>
<comment type="caution">
    <text evidence="12">The sequence shown here is derived from an EMBL/GenBank/DDBJ whole genome shotgun (WGS) entry which is preliminary data.</text>
</comment>
<dbReference type="EMBL" id="JAPDPI010000054">
    <property type="protein sequence ID" value="MCW3807660.1"/>
    <property type="molecule type" value="Genomic_DNA"/>
</dbReference>
<comment type="subcellular location">
    <subcellularLocation>
        <location evidence="1">Cell inner membrane</location>
        <topology evidence="1">Multi-pass membrane protein</topology>
    </subcellularLocation>
</comment>
<evidence type="ECO:0000256" key="1">
    <source>
        <dbReference type="ARBA" id="ARBA00004429"/>
    </source>
</evidence>
<evidence type="ECO:0000256" key="3">
    <source>
        <dbReference type="ARBA" id="ARBA00022519"/>
    </source>
</evidence>
<dbReference type="InterPro" id="IPR010920">
    <property type="entry name" value="LSM_dom_sf"/>
</dbReference>
<keyword evidence="2" id="KW-1003">Cell membrane</keyword>
<organism evidence="12 13">
    <name type="scientific">Plebeiibacterium marinum</name>
    <dbReference type="NCBI Taxonomy" id="2992111"/>
    <lineage>
        <taxon>Bacteria</taxon>
        <taxon>Pseudomonadati</taxon>
        <taxon>Bacteroidota</taxon>
        <taxon>Bacteroidia</taxon>
        <taxon>Marinilabiliales</taxon>
        <taxon>Marinilabiliaceae</taxon>
        <taxon>Plebeiibacterium</taxon>
    </lineage>
</organism>
<evidence type="ECO:0000256" key="7">
    <source>
        <dbReference type="ARBA" id="ARBA00023136"/>
    </source>
</evidence>
<feature type="transmembrane region" description="Helical" evidence="10">
    <location>
        <begin position="118"/>
        <end position="139"/>
    </location>
</feature>
<dbReference type="PANTHER" id="PTHR30414">
    <property type="entry name" value="MINICONDUCTANCE MECHANOSENSITIVE CHANNEL YBDG"/>
    <property type="match status" value="1"/>
</dbReference>
<dbReference type="InterPro" id="IPR023408">
    <property type="entry name" value="MscS_beta-dom_sf"/>
</dbReference>
<evidence type="ECO:0000256" key="4">
    <source>
        <dbReference type="ARBA" id="ARBA00022692"/>
    </source>
</evidence>
<evidence type="ECO:0000313" key="12">
    <source>
        <dbReference type="EMBL" id="MCW3807660.1"/>
    </source>
</evidence>
<feature type="transmembrane region" description="Helical" evidence="10">
    <location>
        <begin position="88"/>
        <end position="112"/>
    </location>
</feature>
<feature type="domain" description="Mechanosensitive ion channel MscS" evidence="11">
    <location>
        <begin position="205"/>
        <end position="273"/>
    </location>
</feature>
<evidence type="ECO:0000256" key="2">
    <source>
        <dbReference type="ARBA" id="ARBA00022475"/>
    </source>
</evidence>
<keyword evidence="5 10" id="KW-1133">Transmembrane helix</keyword>
<sequence length="434" mass="49614">MVQEQIKESVLKVVSPDSLVGSFESLLEEVGVSEKISTYLSVVIFSILVLIIAKVAHFIVRRYLVKHVERFMEKTKSKYDDYFVKRKLIIRASYIVPALIIYTSLDLVFVQFDHVNAVLHNLVSLYFIVVALLLIDSFLKGVGDVYETLPNSNERPIKGYLQGIYLVFVLIGVLVTVSILLDVKLTVVFTGLGAIAAVLILVFKDTILGFVASIQLTANSMVKPGDWIEMPSHKSDGTVMEMTLNTVKVQNWDKTISTIPTYALVSESFKNWKGMEESGGRRIKRSINIDMKSVKFCDDKMLGKFRKIKVLKDYIEDKLEELEEYNKQFDIDESILVNGRRMTNLGVFRKYLEGYLHNHPKIHQNMTFLVRHLQPTEKGIPIEIYVFSNDQAWANYESIQADIFDHILAVLPEFELTVFQFPTEKLSATMMEEV</sequence>
<dbReference type="Proteomes" id="UP001207408">
    <property type="component" value="Unassembled WGS sequence"/>
</dbReference>
<protein>
    <recommendedName>
        <fullName evidence="8">Mechanosensing system component YbdG</fullName>
    </recommendedName>
    <alternativeName>
        <fullName evidence="9">Mechanosensitive channel homolog YbdG</fullName>
    </alternativeName>
</protein>
<keyword evidence="3" id="KW-0997">Cell inner membrane</keyword>
<evidence type="ECO:0000313" key="13">
    <source>
        <dbReference type="Proteomes" id="UP001207408"/>
    </source>
</evidence>
<dbReference type="SUPFAM" id="SSF50182">
    <property type="entry name" value="Sm-like ribonucleoproteins"/>
    <property type="match status" value="1"/>
</dbReference>
<gene>
    <name evidence="12" type="ORF">OM074_18680</name>
</gene>
<proteinExistence type="predicted"/>
<feature type="transmembrane region" description="Helical" evidence="10">
    <location>
        <begin position="160"/>
        <end position="181"/>
    </location>
</feature>